<dbReference type="Proteomes" id="UP000004810">
    <property type="component" value="Unassembled WGS sequence"/>
</dbReference>
<dbReference type="AlphaFoldDB" id="J9EBK9"/>
<dbReference type="SUPFAM" id="SSF103473">
    <property type="entry name" value="MFS general substrate transporter"/>
    <property type="match status" value="1"/>
</dbReference>
<evidence type="ECO:0000256" key="1">
    <source>
        <dbReference type="SAM" id="Phobius"/>
    </source>
</evidence>
<keyword evidence="1" id="KW-0812">Transmembrane</keyword>
<keyword evidence="1" id="KW-1133">Transmembrane helix</keyword>
<gene>
    <name evidence="2" type="ORF">WUBG_16312</name>
</gene>
<sequence>VLLFCVSGCIIFGFISSFSKDLLTATIYRTIIGLFNGGQIAAMFVYVVENATKKGSYLGYNAHFIFTKCNIISYDGILQSKLATISNCHQFFNITSNSSLHVCHQIIS</sequence>
<organism evidence="2 3">
    <name type="scientific">Wuchereria bancrofti</name>
    <dbReference type="NCBI Taxonomy" id="6293"/>
    <lineage>
        <taxon>Eukaryota</taxon>
        <taxon>Metazoa</taxon>
        <taxon>Ecdysozoa</taxon>
        <taxon>Nematoda</taxon>
        <taxon>Chromadorea</taxon>
        <taxon>Rhabditida</taxon>
        <taxon>Spirurina</taxon>
        <taxon>Spiruromorpha</taxon>
        <taxon>Filarioidea</taxon>
        <taxon>Onchocercidae</taxon>
        <taxon>Wuchereria</taxon>
    </lineage>
</organism>
<proteinExistence type="predicted"/>
<evidence type="ECO:0000313" key="3">
    <source>
        <dbReference type="Proteomes" id="UP000004810"/>
    </source>
</evidence>
<feature type="transmembrane region" description="Helical" evidence="1">
    <location>
        <begin position="27"/>
        <end position="48"/>
    </location>
</feature>
<keyword evidence="1" id="KW-0472">Membrane</keyword>
<dbReference type="Gene3D" id="1.20.1250.20">
    <property type="entry name" value="MFS general substrate transporter like domains"/>
    <property type="match status" value="1"/>
</dbReference>
<dbReference type="InterPro" id="IPR036259">
    <property type="entry name" value="MFS_trans_sf"/>
</dbReference>
<protein>
    <submittedName>
        <fullName evidence="2">Uncharacterized protein</fullName>
    </submittedName>
</protein>
<accession>J9EBK9</accession>
<feature type="non-terminal residue" evidence="2">
    <location>
        <position position="1"/>
    </location>
</feature>
<dbReference type="EMBL" id="ADBV01015375">
    <property type="protein sequence ID" value="EJW72784.1"/>
    <property type="molecule type" value="Genomic_DNA"/>
</dbReference>
<evidence type="ECO:0000313" key="2">
    <source>
        <dbReference type="EMBL" id="EJW72784.1"/>
    </source>
</evidence>
<reference evidence="3" key="1">
    <citation type="submission" date="2012-08" db="EMBL/GenBank/DDBJ databases">
        <title>The Genome Sequence of Wuchereria bancrofti.</title>
        <authorList>
            <person name="Nutman T.B."/>
            <person name="Fink D.L."/>
            <person name="Russ C."/>
            <person name="Young S."/>
            <person name="Zeng Q."/>
            <person name="Koehrsen M."/>
            <person name="Alvarado L."/>
            <person name="Berlin A."/>
            <person name="Chapman S.B."/>
            <person name="Chen Z."/>
            <person name="Freedman E."/>
            <person name="Gellesch M."/>
            <person name="Goldberg J."/>
            <person name="Griggs A."/>
            <person name="Gujja S."/>
            <person name="Heilman E.R."/>
            <person name="Heiman D."/>
            <person name="Hepburn T."/>
            <person name="Howarth C."/>
            <person name="Jen D."/>
            <person name="Larson L."/>
            <person name="Lewis B."/>
            <person name="Mehta T."/>
            <person name="Park D."/>
            <person name="Pearson M."/>
            <person name="Roberts A."/>
            <person name="Saif S."/>
            <person name="Shea T."/>
            <person name="Shenoy N."/>
            <person name="Sisk P."/>
            <person name="Stolte C."/>
            <person name="Sykes S."/>
            <person name="Walk T."/>
            <person name="White J."/>
            <person name="Yandava C."/>
            <person name="Haas B."/>
            <person name="Henn M.R."/>
            <person name="Nusbaum C."/>
            <person name="Birren B."/>
        </authorList>
    </citation>
    <scope>NUCLEOTIDE SEQUENCE [LARGE SCALE GENOMIC DNA]</scope>
    <source>
        <strain evidence="3">NA</strain>
    </source>
</reference>
<comment type="caution">
    <text evidence="2">The sequence shown here is derived from an EMBL/GenBank/DDBJ whole genome shotgun (WGS) entry which is preliminary data.</text>
</comment>
<name>J9EBK9_WUCBA</name>